<evidence type="ECO:0000313" key="1">
    <source>
        <dbReference type="EMBL" id="PNS07340.1"/>
    </source>
</evidence>
<comment type="caution">
    <text evidence="1">The sequence shown here is derived from an EMBL/GenBank/DDBJ whole genome shotgun (WGS) entry which is preliminary data.</text>
</comment>
<dbReference type="RefSeq" id="WP_129588414.1">
    <property type="nucleotide sequence ID" value="NZ_NPZB01000002.1"/>
</dbReference>
<protein>
    <submittedName>
        <fullName evidence="1">Uncharacterized protein</fullName>
    </submittedName>
</protein>
<accession>A0A2K1PX17</accession>
<dbReference type="OrthoDB" id="7033735at2"/>
<keyword evidence="2" id="KW-1185">Reference proteome</keyword>
<reference evidence="1 2" key="1">
    <citation type="submission" date="2017-08" db="EMBL/GenBank/DDBJ databases">
        <title>Lysobacter sylvestris genome.</title>
        <authorList>
            <person name="Zhang D.-C."/>
            <person name="Albuquerque L."/>
            <person name="Franca L."/>
            <person name="Froufe H.J.C."/>
            <person name="Barroso C."/>
            <person name="Egas C."/>
            <person name="Da Costa M."/>
            <person name="Margesin R."/>
        </authorList>
    </citation>
    <scope>NUCLEOTIDE SEQUENCE [LARGE SCALE GENOMIC DNA]</scope>
    <source>
        <strain evidence="1 2">AM20-91</strain>
    </source>
</reference>
<dbReference type="Proteomes" id="UP000236220">
    <property type="component" value="Unassembled WGS sequence"/>
</dbReference>
<sequence>MTRAQRADHAQLSVALSCKDGHRKVNVNLSPLLIFGWPFAEQLARELGHFSQGRAIPAGTTAYALNRWGMCIADLEIDLSKFDLSDAGSLDELHLIFLEWFFTRNPSVTKARLQTLRLDWNRIGNFIRFCQRRNTLPLWNWFALPTEDANSAREAYVRAHPREFIGQPKLELDHSDFLARVVSARPLAISTDECLKQLSNELKSNLKRIEEACYKNIDAIRNSFAEGNRLAAQADVELLNALTTESPRESFLVYISRDVSTAKGKYVAQFKHHVFSPNHPNGLANLIWWIKNRHGGCLDRVVLEKFDPNMISSMTKHDPFDLRRYLGALRFDDLSWFITAIACRCPEVSNLSTILNIGIDELTWAEDGSLRITSVKNRAGEERSSLVDTRLQAALLLLRDLTASCRHAAKLHPFYANALFLGWRSHQQRGLPHRLIESNVVGKLLRANLSADPELVDLRFTTYSMIRNSHAIIEFIRSNGDWNSVSRTLGNSVSISMRHYVPPEIKNLLRERRVRQHQNEMLYVASVGQDFDPLLSMDLSSREEIESFLANSIKLDATKTNVLLHALAKKIEGCSGTQDTASTAEIHSAIFSLSERSLALLFRYEECLSASSLPQDVYARPSEITGVAPNFWCSLATYIRALFSADHYDNFEHQAILKHSLELLPSLRASIVFDAPW</sequence>
<dbReference type="AlphaFoldDB" id="A0A2K1PX17"/>
<proteinExistence type="predicted"/>
<name>A0A2K1PX17_9GAMM</name>
<gene>
    <name evidence="1" type="ORF">Lysil_1516</name>
</gene>
<dbReference type="EMBL" id="NPZB01000002">
    <property type="protein sequence ID" value="PNS07340.1"/>
    <property type="molecule type" value="Genomic_DNA"/>
</dbReference>
<organism evidence="1 2">
    <name type="scientific">Solilutibacter silvestris</name>
    <dbReference type="NCBI Taxonomy" id="1645665"/>
    <lineage>
        <taxon>Bacteria</taxon>
        <taxon>Pseudomonadati</taxon>
        <taxon>Pseudomonadota</taxon>
        <taxon>Gammaproteobacteria</taxon>
        <taxon>Lysobacterales</taxon>
        <taxon>Lysobacteraceae</taxon>
        <taxon>Solilutibacter</taxon>
    </lineage>
</organism>
<evidence type="ECO:0000313" key="2">
    <source>
        <dbReference type="Proteomes" id="UP000236220"/>
    </source>
</evidence>